<comment type="catalytic activity">
    <reaction evidence="1">
        <text>ATP + protein L-histidine = ADP + protein N-phospho-L-histidine.</text>
        <dbReference type="EC" id="2.7.13.3"/>
    </reaction>
</comment>
<dbReference type="InterPro" id="IPR003594">
    <property type="entry name" value="HATPase_dom"/>
</dbReference>
<dbReference type="Proteomes" id="UP000256388">
    <property type="component" value="Unassembled WGS sequence"/>
</dbReference>
<evidence type="ECO:0000256" key="3">
    <source>
        <dbReference type="ARBA" id="ARBA00022553"/>
    </source>
</evidence>
<dbReference type="RefSeq" id="WP_116224621.1">
    <property type="nucleotide sequence ID" value="NZ_AP018437.1"/>
</dbReference>
<feature type="transmembrane region" description="Helical" evidence="9">
    <location>
        <begin position="46"/>
        <end position="66"/>
    </location>
</feature>
<dbReference type="InterPro" id="IPR005467">
    <property type="entry name" value="His_kinase_dom"/>
</dbReference>
<keyword evidence="12" id="KW-1185">Reference proteome</keyword>
<keyword evidence="3" id="KW-0597">Phosphoprotein</keyword>
<evidence type="ECO:0000256" key="7">
    <source>
        <dbReference type="ARBA" id="ARBA00022840"/>
    </source>
</evidence>
<dbReference type="Gene3D" id="1.20.5.1930">
    <property type="match status" value="1"/>
</dbReference>
<dbReference type="EC" id="2.7.13.3" evidence="2"/>
<evidence type="ECO:0000256" key="6">
    <source>
        <dbReference type="ARBA" id="ARBA00022777"/>
    </source>
</evidence>
<feature type="transmembrane region" description="Helical" evidence="9">
    <location>
        <begin position="21"/>
        <end position="40"/>
    </location>
</feature>
<proteinExistence type="predicted"/>
<dbReference type="GO" id="GO:0005524">
    <property type="term" value="F:ATP binding"/>
    <property type="evidence" value="ECO:0007669"/>
    <property type="project" value="UniProtKB-KW"/>
</dbReference>
<dbReference type="GO" id="GO:0000155">
    <property type="term" value="F:phosphorelay sensor kinase activity"/>
    <property type="evidence" value="ECO:0007669"/>
    <property type="project" value="InterPro"/>
</dbReference>
<feature type="transmembrane region" description="Helical" evidence="9">
    <location>
        <begin position="73"/>
        <end position="93"/>
    </location>
</feature>
<keyword evidence="9" id="KW-0812">Transmembrane</keyword>
<keyword evidence="9" id="KW-0472">Membrane</keyword>
<accession>A0A3E0AIL4</accession>
<dbReference type="InterPro" id="IPR050482">
    <property type="entry name" value="Sensor_HK_TwoCompSys"/>
</dbReference>
<reference evidence="11 12" key="1">
    <citation type="submission" date="2018-08" db="EMBL/GenBank/DDBJ databases">
        <title>Genomic Encyclopedia of Type Strains, Phase IV (KMG-IV): sequencing the most valuable type-strain genomes for metagenomic binning, comparative biology and taxonomic classification.</title>
        <authorList>
            <person name="Goeker M."/>
        </authorList>
    </citation>
    <scope>NUCLEOTIDE SEQUENCE [LARGE SCALE GENOMIC DNA]</scope>
    <source>
        <strain evidence="11 12">DSM 23923</strain>
    </source>
</reference>
<name>A0A3E0AIL4_9CHLR</name>
<dbReference type="Gene3D" id="3.30.565.10">
    <property type="entry name" value="Histidine kinase-like ATPase, C-terminal domain"/>
    <property type="match status" value="1"/>
</dbReference>
<evidence type="ECO:0000256" key="8">
    <source>
        <dbReference type="ARBA" id="ARBA00023012"/>
    </source>
</evidence>
<feature type="transmembrane region" description="Helical" evidence="9">
    <location>
        <begin position="105"/>
        <end position="124"/>
    </location>
</feature>
<evidence type="ECO:0000256" key="2">
    <source>
        <dbReference type="ARBA" id="ARBA00012438"/>
    </source>
</evidence>
<evidence type="ECO:0000256" key="1">
    <source>
        <dbReference type="ARBA" id="ARBA00000085"/>
    </source>
</evidence>
<keyword evidence="8" id="KW-0902">Two-component regulatory system</keyword>
<dbReference type="PANTHER" id="PTHR24421:SF10">
    <property type="entry name" value="NITRATE_NITRITE SENSOR PROTEIN NARQ"/>
    <property type="match status" value="1"/>
</dbReference>
<keyword evidence="9" id="KW-1133">Transmembrane helix</keyword>
<dbReference type="CDD" id="cd16917">
    <property type="entry name" value="HATPase_UhpB-NarQ-NarX-like"/>
    <property type="match status" value="1"/>
</dbReference>
<dbReference type="EMBL" id="QUMS01000001">
    <property type="protein sequence ID" value="REG11491.1"/>
    <property type="molecule type" value="Genomic_DNA"/>
</dbReference>
<evidence type="ECO:0000256" key="5">
    <source>
        <dbReference type="ARBA" id="ARBA00022741"/>
    </source>
</evidence>
<dbReference type="Pfam" id="PF02518">
    <property type="entry name" value="HATPase_c"/>
    <property type="match status" value="1"/>
</dbReference>
<evidence type="ECO:0000259" key="10">
    <source>
        <dbReference type="PROSITE" id="PS50109"/>
    </source>
</evidence>
<comment type="caution">
    <text evidence="11">The sequence shown here is derived from an EMBL/GenBank/DDBJ whole genome shotgun (WGS) entry which is preliminary data.</text>
</comment>
<evidence type="ECO:0000313" key="11">
    <source>
        <dbReference type="EMBL" id="REG11491.1"/>
    </source>
</evidence>
<dbReference type="GO" id="GO:0016020">
    <property type="term" value="C:membrane"/>
    <property type="evidence" value="ECO:0007669"/>
    <property type="project" value="InterPro"/>
</dbReference>
<dbReference type="InterPro" id="IPR011712">
    <property type="entry name" value="Sig_transdc_His_kin_sub3_dim/P"/>
</dbReference>
<dbReference type="Pfam" id="PF07730">
    <property type="entry name" value="HisKA_3"/>
    <property type="match status" value="1"/>
</dbReference>
<dbReference type="PANTHER" id="PTHR24421">
    <property type="entry name" value="NITRATE/NITRITE SENSOR PROTEIN NARX-RELATED"/>
    <property type="match status" value="1"/>
</dbReference>
<dbReference type="GO" id="GO:0046983">
    <property type="term" value="F:protein dimerization activity"/>
    <property type="evidence" value="ECO:0007669"/>
    <property type="project" value="InterPro"/>
</dbReference>
<protein>
    <recommendedName>
        <fullName evidence="2">histidine kinase</fullName>
        <ecNumber evidence="2">2.7.13.3</ecNumber>
    </recommendedName>
</protein>
<dbReference type="PROSITE" id="PS50109">
    <property type="entry name" value="HIS_KIN"/>
    <property type="match status" value="1"/>
</dbReference>
<evidence type="ECO:0000256" key="9">
    <source>
        <dbReference type="SAM" id="Phobius"/>
    </source>
</evidence>
<gene>
    <name evidence="11" type="ORF">DFR64_1380</name>
</gene>
<organism evidence="11 12">
    <name type="scientific">Pelolinea submarina</name>
    <dbReference type="NCBI Taxonomy" id="913107"/>
    <lineage>
        <taxon>Bacteria</taxon>
        <taxon>Bacillati</taxon>
        <taxon>Chloroflexota</taxon>
        <taxon>Anaerolineae</taxon>
        <taxon>Anaerolineales</taxon>
        <taxon>Anaerolineaceae</taxon>
        <taxon>Pelolinea</taxon>
    </lineage>
</organism>
<feature type="transmembrane region" description="Helical" evidence="9">
    <location>
        <begin position="131"/>
        <end position="152"/>
    </location>
</feature>
<keyword evidence="7" id="KW-0067">ATP-binding</keyword>
<dbReference type="OrthoDB" id="144293at2"/>
<sequence>MDERVIEPGLLRIFRNYCKFAICYFLGNYLYIFATTGKLISALSLLYLSNSVIFLLLLGILYWGWLERRTKKLFLPISLSIATLGPIFSSASIWPLQINDPLTDIIFRSWILFPIFIVPIVLVAWQYSLAFTLSVVVLTALYDLPFIFLSAGTETLQVIPFIGVPILRSIALGMVGTIVSLLTKTQRTQRRRLMEANVILSEHAHTLEQLAVSRERNRLARDLHDTLAHTLSSQVLTLEALKLSVDPGDKELNHSLDQLIDNSRRGLDETRRALNDLRVRHLEDLGLVTALKKLLQDTASRGNYATSAFISESLPILSERKEEAIYRIAQEALENIIRHADAKSIQLKLQYENQVLTLEISDDGCGFDQELIKNNERMGIKGMRERAAEAGGSFFMETNPHQGTAIRVEFGV</sequence>
<evidence type="ECO:0000256" key="4">
    <source>
        <dbReference type="ARBA" id="ARBA00022679"/>
    </source>
</evidence>
<feature type="domain" description="Histidine kinase" evidence="10">
    <location>
        <begin position="226"/>
        <end position="412"/>
    </location>
</feature>
<dbReference type="InterPro" id="IPR036890">
    <property type="entry name" value="HATPase_C_sf"/>
</dbReference>
<dbReference type="AlphaFoldDB" id="A0A3E0AIL4"/>
<dbReference type="SUPFAM" id="SSF55874">
    <property type="entry name" value="ATPase domain of HSP90 chaperone/DNA topoisomerase II/histidine kinase"/>
    <property type="match status" value="1"/>
</dbReference>
<feature type="transmembrane region" description="Helical" evidence="9">
    <location>
        <begin position="158"/>
        <end position="182"/>
    </location>
</feature>
<evidence type="ECO:0000313" key="12">
    <source>
        <dbReference type="Proteomes" id="UP000256388"/>
    </source>
</evidence>
<keyword evidence="5" id="KW-0547">Nucleotide-binding</keyword>
<keyword evidence="6 11" id="KW-0418">Kinase</keyword>
<keyword evidence="4" id="KW-0808">Transferase</keyword>